<name>A0A317FCD7_9PROT</name>
<dbReference type="InterPro" id="IPR029058">
    <property type="entry name" value="AB_hydrolase_fold"/>
</dbReference>
<dbReference type="InterPro" id="IPR000073">
    <property type="entry name" value="AB_hydrolase_1"/>
</dbReference>
<dbReference type="GO" id="GO:0047372">
    <property type="term" value="F:monoacylglycerol lipase activity"/>
    <property type="evidence" value="ECO:0007669"/>
    <property type="project" value="TreeGrafter"/>
</dbReference>
<dbReference type="Gene3D" id="3.40.50.1820">
    <property type="entry name" value="alpha/beta hydrolase"/>
    <property type="match status" value="1"/>
</dbReference>
<sequence length="258" mass="28109">MHSVRLGRGRPLLLIHGLGGSWRSWGPILHDLAREREVIAVDLPGFGESPPLQGEVSIDTLARAVTEFLAAEGLTGVNAVGSSMGARLVLELARRGVVGSTVSLDPGGFWQGWERRFFYTSIAVSIRLVRLLQPIMPAITGSAIGRTLLFPQFSPRPWRLSPVVTLEEMRSYAAAPSFDELLRSLAYGPAQEGAAPRSLPGRLVIGWGRQDRVCFPVQAGRAKALFPDARIHWFEACGHFPHWDKPGETTGLILDSTG</sequence>
<dbReference type="SUPFAM" id="SSF53474">
    <property type="entry name" value="alpha/beta-Hydrolases"/>
    <property type="match status" value="1"/>
</dbReference>
<dbReference type="Proteomes" id="UP000245765">
    <property type="component" value="Unassembled WGS sequence"/>
</dbReference>
<accession>A0A317FCD7</accession>
<comment type="caution">
    <text evidence="2">The sequence shown here is derived from an EMBL/GenBank/DDBJ whole genome shotgun (WGS) entry which is preliminary data.</text>
</comment>
<evidence type="ECO:0000313" key="3">
    <source>
        <dbReference type="Proteomes" id="UP000245765"/>
    </source>
</evidence>
<dbReference type="PANTHER" id="PTHR43798">
    <property type="entry name" value="MONOACYLGLYCEROL LIPASE"/>
    <property type="match status" value="1"/>
</dbReference>
<dbReference type="AlphaFoldDB" id="A0A317FCD7"/>
<dbReference type="PANTHER" id="PTHR43798:SF5">
    <property type="entry name" value="MONOACYLGLYCEROL LIPASE ABHD6"/>
    <property type="match status" value="1"/>
</dbReference>
<keyword evidence="3" id="KW-1185">Reference proteome</keyword>
<dbReference type="RefSeq" id="WP_109872833.1">
    <property type="nucleotide sequence ID" value="NZ_QGNA01000005.1"/>
</dbReference>
<reference evidence="3" key="1">
    <citation type="submission" date="2018-05" db="EMBL/GenBank/DDBJ databases">
        <authorList>
            <person name="Du Z."/>
            <person name="Wang X."/>
        </authorList>
    </citation>
    <scope>NUCLEOTIDE SEQUENCE [LARGE SCALE GENOMIC DNA]</scope>
    <source>
        <strain evidence="3">CQN31</strain>
    </source>
</reference>
<proteinExistence type="predicted"/>
<feature type="domain" description="AB hydrolase-1" evidence="1">
    <location>
        <begin position="12"/>
        <end position="248"/>
    </location>
</feature>
<dbReference type="EMBL" id="QGNA01000005">
    <property type="protein sequence ID" value="PWS35188.1"/>
    <property type="molecule type" value="Genomic_DNA"/>
</dbReference>
<dbReference type="Pfam" id="PF12697">
    <property type="entry name" value="Abhydrolase_6"/>
    <property type="match status" value="1"/>
</dbReference>
<protein>
    <submittedName>
        <fullName evidence="2">Alpha/beta hydrolase</fullName>
    </submittedName>
</protein>
<dbReference type="InterPro" id="IPR050266">
    <property type="entry name" value="AB_hydrolase_sf"/>
</dbReference>
<dbReference type="OrthoDB" id="9804723at2"/>
<gene>
    <name evidence="2" type="ORF">DFH01_23060</name>
</gene>
<dbReference type="PRINTS" id="PR00111">
    <property type="entry name" value="ABHYDROLASE"/>
</dbReference>
<evidence type="ECO:0000313" key="2">
    <source>
        <dbReference type="EMBL" id="PWS35188.1"/>
    </source>
</evidence>
<organism evidence="2 3">
    <name type="scientific">Falsiroseomonas bella</name>
    <dbReference type="NCBI Taxonomy" id="2184016"/>
    <lineage>
        <taxon>Bacteria</taxon>
        <taxon>Pseudomonadati</taxon>
        <taxon>Pseudomonadota</taxon>
        <taxon>Alphaproteobacteria</taxon>
        <taxon>Acetobacterales</taxon>
        <taxon>Roseomonadaceae</taxon>
        <taxon>Falsiroseomonas</taxon>
    </lineage>
</organism>
<dbReference type="GO" id="GO:0016020">
    <property type="term" value="C:membrane"/>
    <property type="evidence" value="ECO:0007669"/>
    <property type="project" value="TreeGrafter"/>
</dbReference>
<evidence type="ECO:0000259" key="1">
    <source>
        <dbReference type="Pfam" id="PF12697"/>
    </source>
</evidence>
<keyword evidence="2" id="KW-0378">Hydrolase</keyword>
<dbReference type="GO" id="GO:0046464">
    <property type="term" value="P:acylglycerol catabolic process"/>
    <property type="evidence" value="ECO:0007669"/>
    <property type="project" value="TreeGrafter"/>
</dbReference>